<evidence type="ECO:0000313" key="2">
    <source>
        <dbReference type="EMBL" id="AMW32073.2"/>
    </source>
</evidence>
<dbReference type="AlphaFoldDB" id="A0AAI8CKM0"/>
<dbReference type="EMBL" id="CP014334">
    <property type="protein sequence ID" value="AMW32073.2"/>
    <property type="molecule type" value="Genomic_DNA"/>
</dbReference>
<accession>A0AAI8CKM0</accession>
<reference evidence="2 3" key="1">
    <citation type="journal article" date="2015" name="Stand. Genomic Sci.">
        <title>Genome sequence of a native-feather degrading extremely thermophilic Eubacterium, Fervidobacterium islandicum AW-1.</title>
        <authorList>
            <person name="Lee Y.J."/>
            <person name="Jeong H."/>
            <person name="Park G.S."/>
            <person name="Kwak Y."/>
            <person name="Lee S.J."/>
            <person name="Lee S.J."/>
            <person name="Park M.K."/>
            <person name="Kim J.Y."/>
            <person name="Kang H.K."/>
            <person name="Shin J.H."/>
            <person name="Lee D.W."/>
        </authorList>
    </citation>
    <scope>NUCLEOTIDE SEQUENCE [LARGE SCALE GENOMIC DNA]</scope>
    <source>
        <strain evidence="2 3">AW-1</strain>
    </source>
</reference>
<sequence length="196" mass="22321">MLVAPLGFLLGVGCFLMGFYLHARVMNLLVSKLIVGAMLLAIGFFLRNPYLVVFLTILMLFSRHMYTPVQSDLVSDLKRYLFNRTMLRSKTYLMLVSTGGIFLGLALPAVVNYPLTITLTTLFVVMLIWVVEFSNYKSFEEKIKKAAEKGGDLNDPIEALRYAYTLMNPFSNTDVEEVIKNRIELFKNVQDRKAAR</sequence>
<keyword evidence="3" id="KW-1185">Reference proteome</keyword>
<dbReference type="RefSeq" id="WP_249477107.1">
    <property type="nucleotide sequence ID" value="NZ_CP014334.2"/>
</dbReference>
<keyword evidence="1" id="KW-0472">Membrane</keyword>
<evidence type="ECO:0000313" key="3">
    <source>
        <dbReference type="Proteomes" id="UP000093740"/>
    </source>
</evidence>
<dbReference type="Proteomes" id="UP000093740">
    <property type="component" value="Chromosome"/>
</dbReference>
<proteinExistence type="predicted"/>
<protein>
    <submittedName>
        <fullName evidence="2">Uncharacterized protein</fullName>
    </submittedName>
</protein>
<name>A0AAI8CKM0_FERIS</name>
<dbReference type="KEGG" id="fia:NA23_01175"/>
<gene>
    <name evidence="2" type="ORF">NA23_01175</name>
</gene>
<evidence type="ECO:0000256" key="1">
    <source>
        <dbReference type="SAM" id="Phobius"/>
    </source>
</evidence>
<keyword evidence="1" id="KW-0812">Transmembrane</keyword>
<keyword evidence="1" id="KW-1133">Transmembrane helix</keyword>
<feature type="transmembrane region" description="Helical" evidence="1">
    <location>
        <begin position="117"/>
        <end position="136"/>
    </location>
</feature>
<feature type="transmembrane region" description="Helical" evidence="1">
    <location>
        <begin position="33"/>
        <end position="61"/>
    </location>
</feature>
<organism evidence="2 3">
    <name type="scientific">Fervidobacterium islandicum</name>
    <dbReference type="NCBI Taxonomy" id="2423"/>
    <lineage>
        <taxon>Bacteria</taxon>
        <taxon>Thermotogati</taxon>
        <taxon>Thermotogota</taxon>
        <taxon>Thermotogae</taxon>
        <taxon>Thermotogales</taxon>
        <taxon>Fervidobacteriaceae</taxon>
        <taxon>Fervidobacterium</taxon>
    </lineage>
</organism>
<feature type="transmembrane region" description="Helical" evidence="1">
    <location>
        <begin position="92"/>
        <end position="111"/>
    </location>
</feature>